<dbReference type="Pfam" id="PF02674">
    <property type="entry name" value="Colicin_V"/>
    <property type="match status" value="1"/>
</dbReference>
<dbReference type="InterPro" id="IPR003825">
    <property type="entry name" value="Colicin-V_CvpA"/>
</dbReference>
<proteinExistence type="predicted"/>
<gene>
    <name evidence="6" type="ORF">CR159_05355</name>
</gene>
<dbReference type="OrthoDB" id="9810601at2"/>
<dbReference type="EMBL" id="PDNW01000003">
    <property type="protein sequence ID" value="PLC51020.1"/>
    <property type="molecule type" value="Genomic_DNA"/>
</dbReference>
<dbReference type="GO" id="GO:0009403">
    <property type="term" value="P:toxin biosynthetic process"/>
    <property type="evidence" value="ECO:0007669"/>
    <property type="project" value="InterPro"/>
</dbReference>
<organism evidence="6 7">
    <name type="scientific">Pollutimonas subterranea</name>
    <dbReference type="NCBI Taxonomy" id="2045210"/>
    <lineage>
        <taxon>Bacteria</taxon>
        <taxon>Pseudomonadati</taxon>
        <taxon>Pseudomonadota</taxon>
        <taxon>Betaproteobacteria</taxon>
        <taxon>Burkholderiales</taxon>
        <taxon>Alcaligenaceae</taxon>
        <taxon>Pollutimonas</taxon>
    </lineage>
</organism>
<reference evidence="6 7" key="1">
    <citation type="submission" date="2017-10" db="EMBL/GenBank/DDBJ databases">
        <title>Two draft genome sequences of Pusillimonas sp. strains isolated from a nitrate- and radionuclide-contaminated groundwater in Russia.</title>
        <authorList>
            <person name="Grouzdev D.S."/>
            <person name="Tourova T.P."/>
            <person name="Goeva M.A."/>
            <person name="Babich T.L."/>
            <person name="Sokolova D.S."/>
            <person name="Abdullin R."/>
            <person name="Poltaraus A.B."/>
            <person name="Toshchakov S.V."/>
            <person name="Nazina T.N."/>
        </authorList>
    </citation>
    <scope>NUCLEOTIDE SEQUENCE [LARGE SCALE GENOMIC DNA]</scope>
    <source>
        <strain evidence="6 7">JR1/69-3-13</strain>
    </source>
</reference>
<dbReference type="PANTHER" id="PTHR36926:SF1">
    <property type="entry name" value="COLICIN V PRODUCTION PROTEIN"/>
    <property type="match status" value="1"/>
</dbReference>
<keyword evidence="4 5" id="KW-0472">Membrane</keyword>
<accession>A0A2N4U7M0</accession>
<evidence type="ECO:0000256" key="3">
    <source>
        <dbReference type="ARBA" id="ARBA00022989"/>
    </source>
</evidence>
<comment type="subcellular location">
    <subcellularLocation>
        <location evidence="1">Membrane</location>
        <topology evidence="1">Multi-pass membrane protein</topology>
    </subcellularLocation>
</comment>
<keyword evidence="2 5" id="KW-0812">Transmembrane</keyword>
<evidence type="ECO:0000313" key="6">
    <source>
        <dbReference type="EMBL" id="PLC51020.1"/>
    </source>
</evidence>
<dbReference type="InterPro" id="IPR052719">
    <property type="entry name" value="CvpA-like"/>
</dbReference>
<evidence type="ECO:0000256" key="4">
    <source>
        <dbReference type="ARBA" id="ARBA00023136"/>
    </source>
</evidence>
<sequence>MTSFDYIVLAILGVSALLGLMRGLIKEVLSLIAYVVAFMAGIWWGPTVSIWLTPYIDNALFRTGVAYGAVFIIVLLLVGLVNITLSTLIQKTGLTPADHGLGALFGLLRGSLVVLVLVALAGYTELPNEPWWQDARLSGATVSGVQQLKLLLPPSLASWLPY</sequence>
<evidence type="ECO:0000256" key="5">
    <source>
        <dbReference type="SAM" id="Phobius"/>
    </source>
</evidence>
<dbReference type="Proteomes" id="UP000234190">
    <property type="component" value="Unassembled WGS sequence"/>
</dbReference>
<protein>
    <submittedName>
        <fullName evidence="6">Colicin V synthesis protein</fullName>
    </submittedName>
</protein>
<comment type="caution">
    <text evidence="6">The sequence shown here is derived from an EMBL/GenBank/DDBJ whole genome shotgun (WGS) entry which is preliminary data.</text>
</comment>
<name>A0A2N4U7M0_9BURK</name>
<keyword evidence="3 5" id="KW-1133">Transmembrane helix</keyword>
<feature type="transmembrane region" description="Helical" evidence="5">
    <location>
        <begin position="31"/>
        <end position="52"/>
    </location>
</feature>
<feature type="transmembrane region" description="Helical" evidence="5">
    <location>
        <begin position="6"/>
        <end position="24"/>
    </location>
</feature>
<dbReference type="AlphaFoldDB" id="A0A2N4U7M0"/>
<keyword evidence="7" id="KW-1185">Reference proteome</keyword>
<dbReference type="GO" id="GO:0016020">
    <property type="term" value="C:membrane"/>
    <property type="evidence" value="ECO:0007669"/>
    <property type="project" value="UniProtKB-SubCell"/>
</dbReference>
<evidence type="ECO:0000256" key="1">
    <source>
        <dbReference type="ARBA" id="ARBA00004141"/>
    </source>
</evidence>
<evidence type="ECO:0000313" key="7">
    <source>
        <dbReference type="Proteomes" id="UP000234190"/>
    </source>
</evidence>
<evidence type="ECO:0000256" key="2">
    <source>
        <dbReference type="ARBA" id="ARBA00022692"/>
    </source>
</evidence>
<dbReference type="RefSeq" id="WP_102072971.1">
    <property type="nucleotide sequence ID" value="NZ_PDNW01000003.1"/>
</dbReference>
<feature type="transmembrane region" description="Helical" evidence="5">
    <location>
        <begin position="101"/>
        <end position="123"/>
    </location>
</feature>
<dbReference type="PANTHER" id="PTHR36926">
    <property type="entry name" value="COLICIN V PRODUCTION PROTEIN"/>
    <property type="match status" value="1"/>
</dbReference>
<feature type="transmembrane region" description="Helical" evidence="5">
    <location>
        <begin position="64"/>
        <end position="89"/>
    </location>
</feature>